<evidence type="ECO:0000313" key="7">
    <source>
        <dbReference type="EMBL" id="RZS94979.1"/>
    </source>
</evidence>
<dbReference type="SUPFAM" id="SSF50952">
    <property type="entry name" value="Soluble quinoprotein glucose dehydrogenase"/>
    <property type="match status" value="1"/>
</dbReference>
<keyword evidence="3 4" id="KW-0408">Iron</keyword>
<evidence type="ECO:0000256" key="3">
    <source>
        <dbReference type="ARBA" id="ARBA00023004"/>
    </source>
</evidence>
<comment type="caution">
    <text evidence="7">The sequence shown here is derived from an EMBL/GenBank/DDBJ whole genome shotgun (WGS) entry which is preliminary data.</text>
</comment>
<dbReference type="InterPro" id="IPR009056">
    <property type="entry name" value="Cyt_c-like_dom"/>
</dbReference>
<keyword evidence="5" id="KW-0732">Signal</keyword>
<sequence>MITIRFLFLFCILSCFSACSKQEPIDGTAPSPPKSPKEALKSFQIESGFEIQLVASEPMVQDPIFLTFDEDGRLWIVEMRSFMPDIDGNGESLPLGRINILEDSNGDGKMDKSTIYLDSLIMPRALGLIRGGALVAENNALWLTFDDDGDLVADRKELFDPTYAANGIPEHSDNGLLRNIDNWYYNAKSKLRYRQINGEWIRDITEERGQYGISHDDYGRLIYNYNWSQLHGDLVPPNYLGRNPHHTPSSGIDHGLTIDRRIYPIRPNLAVNRGYIPGTLDAKGQLLEFTAACSPTVFRSPLFSENFYGNVFVCEPAGNLIKRNVIKETGINLEAFDPHPGREFLASTDERFRPVHLAVGPDGALYVADMYRGLIQHGSYVTPYLREQTLKKDLVLPIHMGRIWRIVPKKWKPSPFPKLSTESSADLVQRLSHPIGWHRDMAQRLLVERQALSVVPQLEILVKEGTNELGRMHALWTLEGMGALSSDLLSGLISGPSTLLANHALRLLEEKIKQEPGLAENIYESVLAEAPNASRQRALQLALSASILPEQSQVALSKILFEKYGEEPLIRDALLSSLKDREFALAQALWNSENWSKSIPEREIFLEMLVTSIIKRKDIHELGELVHWIEKNEGKEDWKANIALNTLAIQGAEPQNLGLMKFNKEPMIIGIAEQKLSANKADLMKRIFRWPGHSPETLVASAVSLTESDLKQFALGRQKYLSSCAGCHGSDGKGVARMGPPLAGSEWVTENETRLALILLHGMEGPLEIGGKVYDAPEILPVMPSHSTMDDGSIAAILTYIRNEWGNQAGPVSGRLVATTRHLNQGRVYPWTAIEINEHVKRLENPPTQNP</sequence>
<dbReference type="InterPro" id="IPR011041">
    <property type="entry name" value="Quinoprot_gluc/sorb_DH_b-prop"/>
</dbReference>
<dbReference type="Gene3D" id="2.120.10.30">
    <property type="entry name" value="TolB, C-terminal domain"/>
    <property type="match status" value="1"/>
</dbReference>
<feature type="signal peptide" evidence="5">
    <location>
        <begin position="1"/>
        <end position="20"/>
    </location>
</feature>
<dbReference type="Pfam" id="PF23500">
    <property type="entry name" value="DUF7133"/>
    <property type="match status" value="1"/>
</dbReference>
<dbReference type="GO" id="GO:0020037">
    <property type="term" value="F:heme binding"/>
    <property type="evidence" value="ECO:0007669"/>
    <property type="project" value="InterPro"/>
</dbReference>
<keyword evidence="2 4" id="KW-0479">Metal-binding</keyword>
<dbReference type="InterPro" id="IPR011989">
    <property type="entry name" value="ARM-like"/>
</dbReference>
<dbReference type="PANTHER" id="PTHR33546:SF1">
    <property type="entry name" value="LARGE, MULTIFUNCTIONAL SECRETED PROTEIN"/>
    <property type="match status" value="1"/>
</dbReference>
<dbReference type="RefSeq" id="WP_130274151.1">
    <property type="nucleotide sequence ID" value="NZ_SGXG01000001.1"/>
</dbReference>
<evidence type="ECO:0000259" key="6">
    <source>
        <dbReference type="PROSITE" id="PS51007"/>
    </source>
</evidence>
<dbReference type="InterPro" id="IPR011042">
    <property type="entry name" value="6-blade_b-propeller_TolB-like"/>
</dbReference>
<dbReference type="Proteomes" id="UP000292209">
    <property type="component" value="Unassembled WGS sequence"/>
</dbReference>
<keyword evidence="8" id="KW-1185">Reference proteome</keyword>
<dbReference type="Gene3D" id="1.25.10.10">
    <property type="entry name" value="Leucine-rich Repeat Variant"/>
    <property type="match status" value="1"/>
</dbReference>
<gene>
    <name evidence="7" type="ORF">BC751_0492</name>
</gene>
<evidence type="ECO:0000256" key="2">
    <source>
        <dbReference type="ARBA" id="ARBA00022723"/>
    </source>
</evidence>
<dbReference type="InterPro" id="IPR055557">
    <property type="entry name" value="DUF7133"/>
</dbReference>
<organism evidence="7 8">
    <name type="scientific">Cecembia calidifontis</name>
    <dbReference type="NCBI Taxonomy" id="1187080"/>
    <lineage>
        <taxon>Bacteria</taxon>
        <taxon>Pseudomonadati</taxon>
        <taxon>Bacteroidota</taxon>
        <taxon>Cytophagia</taxon>
        <taxon>Cytophagales</taxon>
        <taxon>Cyclobacteriaceae</taxon>
        <taxon>Cecembia</taxon>
    </lineage>
</organism>
<reference evidence="7 8" key="1">
    <citation type="submission" date="2019-02" db="EMBL/GenBank/DDBJ databases">
        <title>Genomic Encyclopedia of Archaeal and Bacterial Type Strains, Phase II (KMG-II): from individual species to whole genera.</title>
        <authorList>
            <person name="Goeker M."/>
        </authorList>
    </citation>
    <scope>NUCLEOTIDE SEQUENCE [LARGE SCALE GENOMIC DNA]</scope>
    <source>
        <strain evidence="7 8">DSM 21411</strain>
    </source>
</reference>
<evidence type="ECO:0000256" key="5">
    <source>
        <dbReference type="SAM" id="SignalP"/>
    </source>
</evidence>
<dbReference type="PROSITE" id="PS51007">
    <property type="entry name" value="CYTC"/>
    <property type="match status" value="1"/>
</dbReference>
<dbReference type="InterPro" id="IPR036909">
    <property type="entry name" value="Cyt_c-like_dom_sf"/>
</dbReference>
<dbReference type="EMBL" id="SGXG01000001">
    <property type="protein sequence ID" value="RZS94979.1"/>
    <property type="molecule type" value="Genomic_DNA"/>
</dbReference>
<dbReference type="AlphaFoldDB" id="A0A4V2F639"/>
<dbReference type="GO" id="GO:0009055">
    <property type="term" value="F:electron transfer activity"/>
    <property type="evidence" value="ECO:0007669"/>
    <property type="project" value="InterPro"/>
</dbReference>
<dbReference type="Gene3D" id="1.10.760.10">
    <property type="entry name" value="Cytochrome c-like domain"/>
    <property type="match status" value="1"/>
</dbReference>
<dbReference type="GO" id="GO:0046872">
    <property type="term" value="F:metal ion binding"/>
    <property type="evidence" value="ECO:0007669"/>
    <property type="project" value="UniProtKB-KW"/>
</dbReference>
<dbReference type="SUPFAM" id="SSF46626">
    <property type="entry name" value="Cytochrome c"/>
    <property type="match status" value="1"/>
</dbReference>
<dbReference type="Pfam" id="PF00034">
    <property type="entry name" value="Cytochrom_C"/>
    <property type="match status" value="1"/>
</dbReference>
<name>A0A4V2F639_9BACT</name>
<accession>A0A4V2F639</accession>
<evidence type="ECO:0000256" key="4">
    <source>
        <dbReference type="PROSITE-ProRule" id="PRU00433"/>
    </source>
</evidence>
<protein>
    <submittedName>
        <fullName evidence="7">Cbb3-type cytochrome c oxidase subunit III</fullName>
    </submittedName>
</protein>
<evidence type="ECO:0000313" key="8">
    <source>
        <dbReference type="Proteomes" id="UP000292209"/>
    </source>
</evidence>
<dbReference type="PANTHER" id="PTHR33546">
    <property type="entry name" value="LARGE, MULTIFUNCTIONAL SECRETED PROTEIN-RELATED"/>
    <property type="match status" value="1"/>
</dbReference>
<proteinExistence type="predicted"/>
<keyword evidence="1 4" id="KW-0349">Heme</keyword>
<evidence type="ECO:0000256" key="1">
    <source>
        <dbReference type="ARBA" id="ARBA00022617"/>
    </source>
</evidence>
<feature type="domain" description="Cytochrome c" evidence="6">
    <location>
        <begin position="711"/>
        <end position="805"/>
    </location>
</feature>
<feature type="chain" id="PRO_5020925201" evidence="5">
    <location>
        <begin position="21"/>
        <end position="851"/>
    </location>
</feature>
<dbReference type="OrthoDB" id="9808161at2"/>